<dbReference type="SUPFAM" id="SSF46689">
    <property type="entry name" value="Homeodomain-like"/>
    <property type="match status" value="1"/>
</dbReference>
<gene>
    <name evidence="2" type="ORF">Adu01nite_95060</name>
</gene>
<keyword evidence="3" id="KW-1185">Reference proteome</keyword>
<evidence type="ECO:0000256" key="1">
    <source>
        <dbReference type="SAM" id="MobiDB-lite"/>
    </source>
</evidence>
<feature type="region of interest" description="Disordered" evidence="1">
    <location>
        <begin position="1"/>
        <end position="25"/>
    </location>
</feature>
<dbReference type="Proteomes" id="UP000637628">
    <property type="component" value="Unassembled WGS sequence"/>
</dbReference>
<sequence>MSSNKQTPETNGSGPINPAPRPARRSFTAEYKAAVVAEYEAAPHGEKSAVLRREGLFHSHVQEWTRGRSTAAPAGTANGSGASPTTTARLSRAERETERLRAENARLNAKLAQTQAALSIMGKAHELLASLAESTDTPPSSSR</sequence>
<name>A0ABQ3ZE87_9ACTN</name>
<dbReference type="EMBL" id="BOML01000127">
    <property type="protein sequence ID" value="GIE08156.1"/>
    <property type="molecule type" value="Genomic_DNA"/>
</dbReference>
<dbReference type="InterPro" id="IPR009057">
    <property type="entry name" value="Homeodomain-like_sf"/>
</dbReference>
<protein>
    <submittedName>
        <fullName evidence="2">Transposase</fullName>
    </submittedName>
</protein>
<comment type="caution">
    <text evidence="2">The sequence shown here is derived from an EMBL/GenBank/DDBJ whole genome shotgun (WGS) entry which is preliminary data.</text>
</comment>
<proteinExistence type="predicted"/>
<organism evidence="2 3">
    <name type="scientific">Paractinoplanes durhamensis</name>
    <dbReference type="NCBI Taxonomy" id="113563"/>
    <lineage>
        <taxon>Bacteria</taxon>
        <taxon>Bacillati</taxon>
        <taxon>Actinomycetota</taxon>
        <taxon>Actinomycetes</taxon>
        <taxon>Micromonosporales</taxon>
        <taxon>Micromonosporaceae</taxon>
        <taxon>Paractinoplanes</taxon>
    </lineage>
</organism>
<evidence type="ECO:0000313" key="2">
    <source>
        <dbReference type="EMBL" id="GIE08156.1"/>
    </source>
</evidence>
<feature type="region of interest" description="Disordered" evidence="1">
    <location>
        <begin position="64"/>
        <end position="99"/>
    </location>
</feature>
<reference evidence="2 3" key="1">
    <citation type="submission" date="2021-01" db="EMBL/GenBank/DDBJ databases">
        <title>Whole genome shotgun sequence of Actinoplanes durhamensis NBRC 14914.</title>
        <authorList>
            <person name="Komaki H."/>
            <person name="Tamura T."/>
        </authorList>
    </citation>
    <scope>NUCLEOTIDE SEQUENCE [LARGE SCALE GENOMIC DNA]</scope>
    <source>
        <strain evidence="2 3">NBRC 14914</strain>
    </source>
</reference>
<feature type="compositionally biased region" description="Polar residues" evidence="1">
    <location>
        <begin position="1"/>
        <end position="14"/>
    </location>
</feature>
<dbReference type="RefSeq" id="WP_203736000.1">
    <property type="nucleotide sequence ID" value="NZ_BOML01000127.1"/>
</dbReference>
<accession>A0ABQ3ZE87</accession>
<evidence type="ECO:0000313" key="3">
    <source>
        <dbReference type="Proteomes" id="UP000637628"/>
    </source>
</evidence>